<dbReference type="EMBL" id="JACCCV010000001">
    <property type="protein sequence ID" value="NYF51016.1"/>
    <property type="molecule type" value="Genomic_DNA"/>
</dbReference>
<organism evidence="2 3">
    <name type="scientific">Tunturiibacter lichenicola</name>
    <dbReference type="NCBI Taxonomy" id="2051959"/>
    <lineage>
        <taxon>Bacteria</taxon>
        <taxon>Pseudomonadati</taxon>
        <taxon>Acidobacteriota</taxon>
        <taxon>Terriglobia</taxon>
        <taxon>Terriglobales</taxon>
        <taxon>Acidobacteriaceae</taxon>
        <taxon>Tunturiibacter</taxon>
    </lineage>
</organism>
<sequence>MNYIESKEIAPTFQSNNRAEDGLLDRSRWSGLCEGVLIPLGSLFAVFLFMLGVMLITT</sequence>
<evidence type="ECO:0000256" key="1">
    <source>
        <dbReference type="SAM" id="Phobius"/>
    </source>
</evidence>
<reference evidence="2 3" key="1">
    <citation type="submission" date="2020-07" db="EMBL/GenBank/DDBJ databases">
        <title>Genomic Encyclopedia of Type Strains, Phase IV (KMG-V): Genome sequencing to study the core and pangenomes of soil and plant-associated prokaryotes.</title>
        <authorList>
            <person name="Whitman W."/>
        </authorList>
    </citation>
    <scope>NUCLEOTIDE SEQUENCE [LARGE SCALE GENOMIC DNA]</scope>
    <source>
        <strain evidence="2 3">M8UP30</strain>
    </source>
</reference>
<accession>A0A7Y9NKG5</accession>
<comment type="caution">
    <text evidence="2">The sequence shown here is derived from an EMBL/GenBank/DDBJ whole genome shotgun (WGS) entry which is preliminary data.</text>
</comment>
<proteinExistence type="predicted"/>
<keyword evidence="1" id="KW-0812">Transmembrane</keyword>
<evidence type="ECO:0000313" key="2">
    <source>
        <dbReference type="EMBL" id="NYF51016.1"/>
    </source>
</evidence>
<evidence type="ECO:0000313" key="3">
    <source>
        <dbReference type="Proteomes" id="UP000534186"/>
    </source>
</evidence>
<keyword evidence="1" id="KW-1133">Transmembrane helix</keyword>
<dbReference type="Proteomes" id="UP000534186">
    <property type="component" value="Unassembled WGS sequence"/>
</dbReference>
<feature type="transmembrane region" description="Helical" evidence="1">
    <location>
        <begin position="36"/>
        <end position="56"/>
    </location>
</feature>
<name>A0A7Y9NKG5_9BACT</name>
<keyword evidence="1" id="KW-0472">Membrane</keyword>
<protein>
    <submittedName>
        <fullName evidence="2">Uncharacterized protein</fullName>
    </submittedName>
</protein>
<gene>
    <name evidence="2" type="ORF">HDF12_001381</name>
</gene>
<dbReference type="AlphaFoldDB" id="A0A7Y9NKG5"/>